<reference evidence="1" key="1">
    <citation type="submission" date="2020-08" db="EMBL/GenBank/DDBJ databases">
        <title>Multicomponent nature underlies the extraordinary mechanical properties of spider dragline silk.</title>
        <authorList>
            <person name="Kono N."/>
            <person name="Nakamura H."/>
            <person name="Mori M."/>
            <person name="Yoshida Y."/>
            <person name="Ohtoshi R."/>
            <person name="Malay A.D."/>
            <person name="Moran D.A.P."/>
            <person name="Tomita M."/>
            <person name="Numata K."/>
            <person name="Arakawa K."/>
        </authorList>
    </citation>
    <scope>NUCLEOTIDE SEQUENCE</scope>
</reference>
<dbReference type="OrthoDB" id="6753017at2759"/>
<name>A0A8X6M8M0_9ARAC</name>
<keyword evidence="2" id="KW-1185">Reference proteome</keyword>
<protein>
    <submittedName>
        <fullName evidence="1">Uncharacterized protein</fullName>
    </submittedName>
</protein>
<proteinExistence type="predicted"/>
<dbReference type="AlphaFoldDB" id="A0A8X6M8M0"/>
<comment type="caution">
    <text evidence="1">The sequence shown here is derived from an EMBL/GenBank/DDBJ whole genome shotgun (WGS) entry which is preliminary data.</text>
</comment>
<organism evidence="1 2">
    <name type="scientific">Trichonephila inaurata madagascariensis</name>
    <dbReference type="NCBI Taxonomy" id="2747483"/>
    <lineage>
        <taxon>Eukaryota</taxon>
        <taxon>Metazoa</taxon>
        <taxon>Ecdysozoa</taxon>
        <taxon>Arthropoda</taxon>
        <taxon>Chelicerata</taxon>
        <taxon>Arachnida</taxon>
        <taxon>Araneae</taxon>
        <taxon>Araneomorphae</taxon>
        <taxon>Entelegynae</taxon>
        <taxon>Araneoidea</taxon>
        <taxon>Nephilidae</taxon>
        <taxon>Trichonephila</taxon>
        <taxon>Trichonephila inaurata</taxon>
    </lineage>
</organism>
<gene>
    <name evidence="1" type="primary">ALC57_15604</name>
    <name evidence="1" type="ORF">TNIN_326071</name>
</gene>
<evidence type="ECO:0000313" key="1">
    <source>
        <dbReference type="EMBL" id="GFS30556.1"/>
    </source>
</evidence>
<dbReference type="EMBL" id="BMAV01024164">
    <property type="protein sequence ID" value="GFS30556.1"/>
    <property type="molecule type" value="Genomic_DNA"/>
</dbReference>
<evidence type="ECO:0000313" key="2">
    <source>
        <dbReference type="Proteomes" id="UP000886998"/>
    </source>
</evidence>
<accession>A0A8X6M8M0</accession>
<sequence>MKNRKGKIANSETKCTSISHAMMAALRERSLSSQLLLSLSVFLHRRYRSERLIDVLNSLGFAASYGKTVQYEISTPYYPQPRILSSGSGVLVQYVGDNANINVHIFDGNNTRHIMEIIKIVTPKDIYCPYTKMYNQSKCKRVNSNVTYVSSSR</sequence>
<dbReference type="Proteomes" id="UP000886998">
    <property type="component" value="Unassembled WGS sequence"/>
</dbReference>